<dbReference type="Pfam" id="PF20597">
    <property type="entry name" value="pAdhesive_15"/>
    <property type="match status" value="1"/>
</dbReference>
<feature type="compositionally biased region" description="Gly residues" evidence="1">
    <location>
        <begin position="476"/>
        <end position="529"/>
    </location>
</feature>
<dbReference type="KEGG" id="cpoi:OE229_10545"/>
<accession>A0A9Q9P5G4</accession>
<feature type="region of interest" description="Disordered" evidence="1">
    <location>
        <begin position="473"/>
        <end position="552"/>
    </location>
</feature>
<evidence type="ECO:0000259" key="4">
    <source>
        <dbReference type="Pfam" id="PF20597"/>
    </source>
</evidence>
<dbReference type="RefSeq" id="WP_262137953.1">
    <property type="nucleotide sequence ID" value="NZ_CP106879.1"/>
</dbReference>
<dbReference type="EMBL" id="CP106879">
    <property type="protein sequence ID" value="UYC79590.1"/>
    <property type="molecule type" value="Genomic_DNA"/>
</dbReference>
<keyword evidence="2" id="KW-0732">Signal</keyword>
<dbReference type="AlphaFoldDB" id="A0A9Q9P5G4"/>
<dbReference type="InterPro" id="IPR045826">
    <property type="entry name" value="SpaA_PFL_dom_2"/>
</dbReference>
<proteinExistence type="predicted"/>
<organism evidence="5 6">
    <name type="scientific">Curtobacterium poinsettiae</name>
    <dbReference type="NCBI Taxonomy" id="159612"/>
    <lineage>
        <taxon>Bacteria</taxon>
        <taxon>Bacillati</taxon>
        <taxon>Actinomycetota</taxon>
        <taxon>Actinomycetes</taxon>
        <taxon>Micrococcales</taxon>
        <taxon>Microbacteriaceae</taxon>
        <taxon>Curtobacterium</taxon>
    </lineage>
</organism>
<evidence type="ECO:0000259" key="3">
    <source>
        <dbReference type="Pfam" id="PF19403"/>
    </source>
</evidence>
<name>A0A9Q9P5G4_9MICO</name>
<evidence type="ECO:0000313" key="5">
    <source>
        <dbReference type="EMBL" id="UYC79590.1"/>
    </source>
</evidence>
<protein>
    <submittedName>
        <fullName evidence="5">Choice-of-anchor A family protein</fullName>
    </submittedName>
</protein>
<dbReference type="Pfam" id="PF19403">
    <property type="entry name" value="SpaA_2"/>
    <property type="match status" value="1"/>
</dbReference>
<sequence length="595" mass="58562">MTARVRSRAALLGVAALLVPAVLVTPAALITTESAAAADVPPVNPVTVPVDGHPANQGFLVFVEGDVELAADEAEGTLAAGGDLAFETSYNIGAGNPPANALTLPGESRPTFLYVDGGIRFPSAQSAVLRVLNGGYAHVGDTATYDAFDTDQNGAAIDYRLAPEGTTAETFPRIEGTTRQSASSVPTMADPSVLDFASSFARYRSLSADLGTCPVTTVLHDAAGAPLATPIAPGTAAYADVQPGVTNVLTVAAEDLDALDLLTFDGLPGPGSPLVVNVTGTTFDGSVPNLANLTNAHAPFVLWNFPDATTVHVTGADVLEGTIYAPRADLRWDVTQNVEGNVVAASFTHGVATAAGPVPREIHGFPFSTTVSCLSTDAVEGDLTLVKQVVGGDADPGDWTLTATGPTTVSGTSGSDAVTGRPVPPGDYTLTESGGPDGYEAGDWTCTGAPVTDGVVTVADGDDVVCTIVNTVVPDDGGGSGGGDGGGAGTGAPGGGGPGGGGGSGGTTPDPGGTGTGNQGGDGAPGTGDGVDTTSHAGVEPGGGTGSLAATGADPLPLALLALGLLGAGGATALGRHRVRAGAQQERDPATSRRT</sequence>
<dbReference type="InterPro" id="IPR026588">
    <property type="entry name" value="Choice_anch_A"/>
</dbReference>
<feature type="chain" id="PRO_5040151352" evidence="2">
    <location>
        <begin position="38"/>
        <end position="595"/>
    </location>
</feature>
<dbReference type="Proteomes" id="UP001062223">
    <property type="component" value="Chromosome"/>
</dbReference>
<gene>
    <name evidence="5" type="ORF">OE229_10545</name>
</gene>
<feature type="region of interest" description="Disordered" evidence="1">
    <location>
        <begin position="404"/>
        <end position="441"/>
    </location>
</feature>
<evidence type="ECO:0000256" key="1">
    <source>
        <dbReference type="SAM" id="MobiDB-lite"/>
    </source>
</evidence>
<evidence type="ECO:0000256" key="2">
    <source>
        <dbReference type="SAM" id="SignalP"/>
    </source>
</evidence>
<feature type="compositionally biased region" description="Low complexity" evidence="1">
    <location>
        <begin position="404"/>
        <end position="415"/>
    </location>
</feature>
<dbReference type="NCBIfam" id="TIGR04215">
    <property type="entry name" value="choice_anch_A"/>
    <property type="match status" value="1"/>
</dbReference>
<feature type="signal peptide" evidence="2">
    <location>
        <begin position="1"/>
        <end position="37"/>
    </location>
</feature>
<reference evidence="5" key="1">
    <citation type="submission" date="2022-09" db="EMBL/GenBank/DDBJ databases">
        <title>Taxonomy of Curtobacterium flaccumfaciens.</title>
        <authorList>
            <person name="Osdaghi E."/>
            <person name="Taghavi S.M."/>
            <person name="Hamidizade M."/>
            <person name="Abachi H."/>
            <person name="Fazliarab A."/>
            <person name="Baeyen S."/>
            <person name="Portier P."/>
            <person name="Van Vaerenbergh J."/>
            <person name="Jacques M.-A."/>
        </authorList>
    </citation>
    <scope>NUCLEOTIDE SEQUENCE</scope>
    <source>
        <strain evidence="5">AGQB46</strain>
    </source>
</reference>
<feature type="domain" description="Choice-of-anchor A" evidence="4">
    <location>
        <begin position="56"/>
        <end position="350"/>
    </location>
</feature>
<evidence type="ECO:0000313" key="6">
    <source>
        <dbReference type="Proteomes" id="UP001062223"/>
    </source>
</evidence>
<feature type="domain" description="SpaA-like prealbumin fold" evidence="3">
    <location>
        <begin position="382"/>
        <end position="468"/>
    </location>
</feature>